<evidence type="ECO:0000256" key="2">
    <source>
        <dbReference type="ARBA" id="ARBA00010474"/>
    </source>
</evidence>
<dbReference type="Pfam" id="PF17656">
    <property type="entry name" value="ChapFlgA_N"/>
    <property type="match status" value="1"/>
</dbReference>
<dbReference type="Proteomes" id="UP000474778">
    <property type="component" value="Unassembled WGS sequence"/>
</dbReference>
<feature type="chain" id="PRO_5027139768" description="Flagella basal body P-ring formation protein FlgA" evidence="7">
    <location>
        <begin position="21"/>
        <end position="235"/>
    </location>
</feature>
<evidence type="ECO:0000256" key="4">
    <source>
        <dbReference type="ARBA" id="ARBA00022729"/>
    </source>
</evidence>
<gene>
    <name evidence="9" type="primary">flgA</name>
    <name evidence="9" type="ORF">GNT65_12465</name>
</gene>
<dbReference type="PANTHER" id="PTHR36307">
    <property type="entry name" value="FLAGELLA BASAL BODY P-RING FORMATION PROTEIN FLGA"/>
    <property type="match status" value="1"/>
</dbReference>
<dbReference type="InterPro" id="IPR039246">
    <property type="entry name" value="Flagellar_FlgA"/>
</dbReference>
<name>A0A6L7HZ00_9GAMM</name>
<keyword evidence="9" id="KW-0966">Cell projection</keyword>
<dbReference type="Gene3D" id="2.30.30.760">
    <property type="match status" value="1"/>
</dbReference>
<dbReference type="AlphaFoldDB" id="A0A6L7HZ00"/>
<accession>A0A6L7HZ00</accession>
<keyword evidence="10" id="KW-1185">Reference proteome</keyword>
<evidence type="ECO:0000259" key="8">
    <source>
        <dbReference type="SMART" id="SM00858"/>
    </source>
</evidence>
<protein>
    <recommendedName>
        <fullName evidence="3 7">Flagella basal body P-ring formation protein FlgA</fullName>
    </recommendedName>
</protein>
<evidence type="ECO:0000313" key="9">
    <source>
        <dbReference type="EMBL" id="MXR69476.1"/>
    </source>
</evidence>
<dbReference type="Pfam" id="PF13144">
    <property type="entry name" value="ChapFlgA"/>
    <property type="match status" value="1"/>
</dbReference>
<keyword evidence="9" id="KW-0282">Flagellum</keyword>
<evidence type="ECO:0000256" key="6">
    <source>
        <dbReference type="ARBA" id="ARBA00025643"/>
    </source>
</evidence>
<dbReference type="InterPro" id="IPR017585">
    <property type="entry name" value="SAF_FlgA"/>
</dbReference>
<dbReference type="SMART" id="SM00858">
    <property type="entry name" value="SAF"/>
    <property type="match status" value="1"/>
</dbReference>
<comment type="similarity">
    <text evidence="2 7">Belongs to the FlgA family.</text>
</comment>
<dbReference type="NCBIfam" id="TIGR03170">
    <property type="entry name" value="flgA_cterm"/>
    <property type="match status" value="1"/>
</dbReference>
<evidence type="ECO:0000256" key="1">
    <source>
        <dbReference type="ARBA" id="ARBA00004418"/>
    </source>
</evidence>
<dbReference type="RefSeq" id="WP_160796633.1">
    <property type="nucleotide sequence ID" value="NZ_JAKEVE010000003.1"/>
</dbReference>
<evidence type="ECO:0000313" key="10">
    <source>
        <dbReference type="Proteomes" id="UP000474778"/>
    </source>
</evidence>
<dbReference type="Gene3D" id="3.90.1210.10">
    <property type="entry name" value="Antifreeze-like/N-acetylneuraminic acid synthase C-terminal domain"/>
    <property type="match status" value="1"/>
</dbReference>
<feature type="signal peptide" evidence="7">
    <location>
        <begin position="1"/>
        <end position="20"/>
    </location>
</feature>
<dbReference type="GO" id="GO:0042597">
    <property type="term" value="C:periplasmic space"/>
    <property type="evidence" value="ECO:0007669"/>
    <property type="project" value="UniProtKB-SubCell"/>
</dbReference>
<keyword evidence="7" id="KW-1005">Bacterial flagellum biogenesis</keyword>
<feature type="domain" description="SAF" evidence="8">
    <location>
        <begin position="113"/>
        <end position="175"/>
    </location>
</feature>
<comment type="function">
    <text evidence="6 7">Involved in the assembly process of the P-ring formation. It may associate with FlgF on the rod constituting a structure essential for the P-ring assembly or may act as a modulator protein for the P-ring assembly.</text>
</comment>
<dbReference type="InterPro" id="IPR013974">
    <property type="entry name" value="SAF"/>
</dbReference>
<keyword evidence="4 7" id="KW-0732">Signal</keyword>
<keyword evidence="9" id="KW-0969">Cilium</keyword>
<evidence type="ECO:0000256" key="3">
    <source>
        <dbReference type="ARBA" id="ARBA00014754"/>
    </source>
</evidence>
<evidence type="ECO:0000256" key="5">
    <source>
        <dbReference type="ARBA" id="ARBA00022764"/>
    </source>
</evidence>
<sequence length="235" mass="25911">MKVNFAYFLFLLLISLPSLATENASVPSVSTIARLATEVVQEKMVIPQDAKVIITPQSLDTRLKPPSCLGQPKAEIASDRAISKNNTVKISCTSPDLDYPWQIFISVRVEVLFPVVVANQTLGPGDLIESDQIRLAYVEQNQLRGQQFDDPVAVTGTRVKRRIPANQPLFASNLCFVCKGDIVSIFARSENFEIKTNGEALKDGNLGDKIQVRNSRSNKRVDAHVTGIGEVEVRM</sequence>
<comment type="subcellular location">
    <subcellularLocation>
        <location evidence="1 7">Periplasm</location>
    </subcellularLocation>
</comment>
<dbReference type="GO" id="GO:0044780">
    <property type="term" value="P:bacterial-type flagellum assembly"/>
    <property type="evidence" value="ECO:0007669"/>
    <property type="project" value="InterPro"/>
</dbReference>
<dbReference type="InterPro" id="IPR041231">
    <property type="entry name" value="FlgA_N"/>
</dbReference>
<organism evidence="9 10">
    <name type="scientific">Shewanella insulae</name>
    <dbReference type="NCBI Taxonomy" id="2681496"/>
    <lineage>
        <taxon>Bacteria</taxon>
        <taxon>Pseudomonadati</taxon>
        <taxon>Pseudomonadota</taxon>
        <taxon>Gammaproteobacteria</taxon>
        <taxon>Alteromonadales</taxon>
        <taxon>Shewanellaceae</taxon>
        <taxon>Shewanella</taxon>
    </lineage>
</organism>
<proteinExistence type="inferred from homology"/>
<evidence type="ECO:0000256" key="7">
    <source>
        <dbReference type="RuleBase" id="RU362063"/>
    </source>
</evidence>
<comment type="caution">
    <text evidence="9">The sequence shown here is derived from an EMBL/GenBank/DDBJ whole genome shotgun (WGS) entry which is preliminary data.</text>
</comment>
<reference evidence="9 10" key="1">
    <citation type="submission" date="2019-12" db="EMBL/GenBank/DDBJ databases">
        <title>Shewanella insulae sp. nov., isolated from a tidal flat.</title>
        <authorList>
            <person name="Yoon J.-H."/>
        </authorList>
    </citation>
    <scope>NUCLEOTIDE SEQUENCE [LARGE SCALE GENOMIC DNA]</scope>
    <source>
        <strain evidence="9 10">JBTF-M18</strain>
    </source>
</reference>
<keyword evidence="5 7" id="KW-0574">Periplasm</keyword>
<dbReference type="PANTHER" id="PTHR36307:SF1">
    <property type="entry name" value="FLAGELLA BASAL BODY P-RING FORMATION PROTEIN FLGA"/>
    <property type="match status" value="1"/>
</dbReference>
<dbReference type="CDD" id="cd11614">
    <property type="entry name" value="SAF_CpaB_FlgA_like"/>
    <property type="match status" value="1"/>
</dbReference>
<dbReference type="EMBL" id="WRPA01000010">
    <property type="protein sequence ID" value="MXR69476.1"/>
    <property type="molecule type" value="Genomic_DNA"/>
</dbReference>